<dbReference type="AlphaFoldDB" id="A0A7V4XSU3"/>
<organism evidence="6">
    <name type="scientific">Acidobacterium capsulatum</name>
    <dbReference type="NCBI Taxonomy" id="33075"/>
    <lineage>
        <taxon>Bacteria</taxon>
        <taxon>Pseudomonadati</taxon>
        <taxon>Acidobacteriota</taxon>
        <taxon>Terriglobia</taxon>
        <taxon>Terriglobales</taxon>
        <taxon>Acidobacteriaceae</taxon>
        <taxon>Acidobacterium</taxon>
    </lineage>
</organism>
<dbReference type="InterPro" id="IPR036390">
    <property type="entry name" value="WH_DNA-bd_sf"/>
</dbReference>
<dbReference type="PRINTS" id="PR00039">
    <property type="entry name" value="HTHLYSR"/>
</dbReference>
<evidence type="ECO:0000313" key="6">
    <source>
        <dbReference type="EMBL" id="HGY94466.1"/>
    </source>
</evidence>
<dbReference type="FunFam" id="1.10.10.10:FF:000001">
    <property type="entry name" value="LysR family transcriptional regulator"/>
    <property type="match status" value="1"/>
</dbReference>
<dbReference type="Pfam" id="PF00126">
    <property type="entry name" value="HTH_1"/>
    <property type="match status" value="1"/>
</dbReference>
<accession>A0A7V4XSU3</accession>
<dbReference type="SUPFAM" id="SSF46785">
    <property type="entry name" value="Winged helix' DNA-binding domain"/>
    <property type="match status" value="1"/>
</dbReference>
<name>A0A7V4XSU3_9BACT</name>
<dbReference type="GO" id="GO:0003700">
    <property type="term" value="F:DNA-binding transcription factor activity"/>
    <property type="evidence" value="ECO:0007669"/>
    <property type="project" value="InterPro"/>
</dbReference>
<feature type="domain" description="HTH lysR-type" evidence="5">
    <location>
        <begin position="1"/>
        <end position="59"/>
    </location>
</feature>
<evidence type="ECO:0000256" key="1">
    <source>
        <dbReference type="ARBA" id="ARBA00009437"/>
    </source>
</evidence>
<evidence type="ECO:0000256" key="4">
    <source>
        <dbReference type="ARBA" id="ARBA00023163"/>
    </source>
</evidence>
<dbReference type="PANTHER" id="PTHR30126">
    <property type="entry name" value="HTH-TYPE TRANSCRIPTIONAL REGULATOR"/>
    <property type="match status" value="1"/>
</dbReference>
<dbReference type="CDD" id="cd08420">
    <property type="entry name" value="PBP2_CysL_like"/>
    <property type="match status" value="1"/>
</dbReference>
<proteinExistence type="inferred from homology"/>
<keyword evidence="3" id="KW-0238">DNA-binding</keyword>
<dbReference type="Gene3D" id="1.10.10.10">
    <property type="entry name" value="Winged helix-like DNA-binding domain superfamily/Winged helix DNA-binding domain"/>
    <property type="match status" value="1"/>
</dbReference>
<protein>
    <submittedName>
        <fullName evidence="6">LysR family transcriptional regulator</fullName>
    </submittedName>
</protein>
<evidence type="ECO:0000256" key="3">
    <source>
        <dbReference type="ARBA" id="ARBA00023125"/>
    </source>
</evidence>
<sequence>MLENFRLKVFRMVAEQASFRKASEVLNITQPAVSQQVHALESELGTTLFDRSGNRVQLTPAGMRLLRYARRVAVLAAETESELAGMQGEVAGELRLGSSTTVAQFILPQLLARFRQFHPRVKISVISGNTEWAVEALLKGSIMMGVIEGPVSNAEVYRRKILDDRMALMVPGSHAWAQLKSLPLERLPEIPLLMRERGSGSRRVVESALRRAGMRMSRLNIEMELDTTGAIIAGIEAGLGAGIVSLCAVPKELRLGTIRALPVEGLDIVRPISLIRRAGPMPEGPAGAFEQMLLS</sequence>
<dbReference type="InterPro" id="IPR005119">
    <property type="entry name" value="LysR_subst-bd"/>
</dbReference>
<dbReference type="GO" id="GO:0000976">
    <property type="term" value="F:transcription cis-regulatory region binding"/>
    <property type="evidence" value="ECO:0007669"/>
    <property type="project" value="TreeGrafter"/>
</dbReference>
<evidence type="ECO:0000256" key="2">
    <source>
        <dbReference type="ARBA" id="ARBA00023015"/>
    </source>
</evidence>
<keyword evidence="4" id="KW-0804">Transcription</keyword>
<dbReference type="Gene3D" id="3.40.190.10">
    <property type="entry name" value="Periplasmic binding protein-like II"/>
    <property type="match status" value="2"/>
</dbReference>
<evidence type="ECO:0000259" key="5">
    <source>
        <dbReference type="PROSITE" id="PS50931"/>
    </source>
</evidence>
<dbReference type="Pfam" id="PF03466">
    <property type="entry name" value="LysR_substrate"/>
    <property type="match status" value="1"/>
</dbReference>
<dbReference type="PROSITE" id="PS50931">
    <property type="entry name" value="HTH_LYSR"/>
    <property type="match status" value="1"/>
</dbReference>
<comment type="caution">
    <text evidence="6">The sequence shown here is derived from an EMBL/GenBank/DDBJ whole genome shotgun (WGS) entry which is preliminary data.</text>
</comment>
<comment type="similarity">
    <text evidence="1">Belongs to the LysR transcriptional regulatory family.</text>
</comment>
<dbReference type="PANTHER" id="PTHR30126:SF39">
    <property type="entry name" value="HTH-TYPE TRANSCRIPTIONAL REGULATOR CYSL"/>
    <property type="match status" value="1"/>
</dbReference>
<dbReference type="InterPro" id="IPR000847">
    <property type="entry name" value="LysR_HTH_N"/>
</dbReference>
<gene>
    <name evidence="6" type="ORF">ENW50_07250</name>
</gene>
<dbReference type="SUPFAM" id="SSF53850">
    <property type="entry name" value="Periplasmic binding protein-like II"/>
    <property type="match status" value="1"/>
</dbReference>
<dbReference type="InterPro" id="IPR036388">
    <property type="entry name" value="WH-like_DNA-bd_sf"/>
</dbReference>
<reference evidence="6" key="1">
    <citation type="journal article" date="2020" name="mSystems">
        <title>Genome- and Community-Level Interaction Insights into Carbon Utilization and Element Cycling Functions of Hydrothermarchaeota in Hydrothermal Sediment.</title>
        <authorList>
            <person name="Zhou Z."/>
            <person name="Liu Y."/>
            <person name="Xu W."/>
            <person name="Pan J."/>
            <person name="Luo Z.H."/>
            <person name="Li M."/>
        </authorList>
    </citation>
    <scope>NUCLEOTIDE SEQUENCE [LARGE SCALE GENOMIC DNA]</scope>
    <source>
        <strain evidence="6">SpSt-855</strain>
    </source>
</reference>
<keyword evidence="2" id="KW-0805">Transcription regulation</keyword>
<dbReference type="EMBL" id="DTKL01000043">
    <property type="protein sequence ID" value="HGY94466.1"/>
    <property type="molecule type" value="Genomic_DNA"/>
</dbReference>